<dbReference type="Gene3D" id="2.60.40.10">
    <property type="entry name" value="Immunoglobulins"/>
    <property type="match status" value="7"/>
</dbReference>
<protein>
    <recommendedName>
        <fullName evidence="2">Fibronectin type-III domain-containing protein</fullName>
    </recommendedName>
</protein>
<feature type="domain" description="Fibronectin type-III" evidence="2">
    <location>
        <begin position="2465"/>
        <end position="2579"/>
    </location>
</feature>
<dbReference type="CDD" id="cd00063">
    <property type="entry name" value="FN3"/>
    <property type="match status" value="4"/>
</dbReference>
<proteinExistence type="predicted"/>
<dbReference type="RefSeq" id="XP_009523957.1">
    <property type="nucleotide sequence ID" value="XM_009525662.1"/>
</dbReference>
<feature type="domain" description="Fibronectin type-III" evidence="2">
    <location>
        <begin position="6108"/>
        <end position="6219"/>
    </location>
</feature>
<dbReference type="EMBL" id="JH159153">
    <property type="protein sequence ID" value="EGZ21240.1"/>
    <property type="molecule type" value="Genomic_DNA"/>
</dbReference>
<evidence type="ECO:0000256" key="1">
    <source>
        <dbReference type="ARBA" id="ARBA00022737"/>
    </source>
</evidence>
<evidence type="ECO:0000313" key="3">
    <source>
        <dbReference type="EMBL" id="EGZ21240.1"/>
    </source>
</evidence>
<dbReference type="InParanoid" id="G4ZB21"/>
<dbReference type="InterPro" id="IPR003961">
    <property type="entry name" value="FN3_dom"/>
</dbReference>
<keyword evidence="1" id="KW-0677">Repeat</keyword>
<name>G4ZB21_PHYSP</name>
<dbReference type="KEGG" id="psoj:PHYSODRAFT_313530"/>
<dbReference type="InterPro" id="IPR050964">
    <property type="entry name" value="Striated_Muscle_Regulatory"/>
</dbReference>
<dbReference type="OMA" id="WATINDD"/>
<dbReference type="InterPro" id="IPR036116">
    <property type="entry name" value="FN3_sf"/>
</dbReference>
<sequence>MALEQLPNVDSVGVSRSPYSAAKNGFVYTVTFDGAYLVSGQQANTLVGDASACQDVQPPNRALSFEGARVTPGVSGFYPEVWEIVSTDAANAQVLGGTFDLSVGFEGVWVAATPAVTATVTAGSRTATTSASMLGRVNRGDRVRIGGEEFRVHATAPFTDTTLPLDSYHVRGASGAPIQVMDTALGNVQVTGGSRSVITSGDFSSRIAGGEQIRIGDRDVAVAIVVAGTITLSSAWPDASNLHVTAYVRKKATLSVSAEAAEMKRALSALPGVGAIDVSRVGPSLSNGYRWHVTFQSLDSTCPTSPCLRVDMKTGTTNFVDVYGDTCATCSVTASIVKDDTRVTTLRAIDGDYADSAIVASQEVGGAVPEVQSISTTASADDISGSFPLSFQGASGAVINFDDTAADVRAKLQSLPTVGRLNVTRADNSNFGVTWTVTFLSNMGDLPLFVVGNTQLLKGTGADVVVQEVVKGVDVSLETIIDGLVPGEDYYVRAYARNENGYGASTTDLQQSGRGALPLLTSVATSPDAPGVNGIWPLSGSQMELRLSSPVDHGDPVSKYLFEYAVGDTFGTPATKKVYVFNSREDDAAGTFRLQYGDDVTSMLSVDTTASALETALNSLPCLRPVSVTRAVYVLTGGVTNGVISFDPNANVLTTTVLTDTQSKLLVKGAAIDVEGARFTVRTQPTAGSTSVNVEPGSTVPSFNAAIQPKAALRLDDSGSAHGSYGYVWTISFDNVVGDVVDSKYPGLQLLSSLSSVKTGSALTTGITAGPAAVPATHYGYFEINNDERVCDTYVVGAPSSVQVLQLFGPTTATAGSFKIKLGSETTGCVTLGKQGTPTNMKAMLEALDFVSKVTVEEVLAFKVSVLTGTSTSKVTAYDSTLTTITVVSTDTTVTPNGGLTGGQVAVLLRNTVIQVSRNPNDFSRHSCRFVINTTPAIGAKTISVTPSGSGTCTSFTGEARSLKILDFYDYEVRFWGHYPTSEWPTLQFDSATFGTGAGGCAAWAPTVPNQPVYGQVHTVKYEGACSKGQDGIQTILADASSAIGGTFTLSYMGEVTPSLPFQTTGAAEMRDAIDSITAPGTVNVSVSRYGTYGKAWHVTFVQSQDEEQDAIFIQHSRLTGQSALISVYPTVTVFTDANQNDISGSFWITFNGEVTEPIGFSATHMKVTQELQKLSVVDSVVALGDASAGDIGVYSLLLTADATGGSRTLSNIKLKVGGMSIDPTRFLAIGETLVIGANPANTIQSMTPVDITLTDPFPGTTPIQNYDVSAGLITKQTKPLPGFVGISPLMRVVAATNGLNTFQLPADHGFIVGNPFFIAGTMFTVTGLSGASVVTTDLAYPGETVVSGSPAVYLFDNRLQTTEDLRNLIAAGEDLWLPSVSADMTKYRVDAVTQRYLQVTGTISTPITRLQAYHVSYGRKWNLVFRSYDGSLDTVDAIPGHDWRGTDARIGTRSPKAVSPNVINVGNPAAVQTILLVVANTGIATPYTLSFADETVVDAGTTSPTNIPWATINDDLKTLLETLDSVDGVTVTSMVNGGTVVHTVSFWGTYPMKKLPLLVVTPDLSGNLKAYVRDNDAVAVTKQDNLILESSQNYAFRVFAENSRGISDSVSIFEAQTSASSVVPTPPTGVALGEFHGSTWLSLNYWAPLYSGGADVTMYRVEWDSSPNFDSSSADYGVASIQRVFEVQQVTTTYRKAIGAGGTFTLAWGGRKTTPLPFDCSEADMTDALAIITDTTDVAVDPVKVTRSQVSLVDALKISWKITFLHNPGDLAPLVADGRQLTGDFPQIQVTELIQGFNDLDIGDFTHEVQEVFTDGVSEVDGSFALTFNGKTTRTILVGASTLEMQAALQATTTTYSIKVTKAIRNAAINTAIWSVTFAYLRGEEMVGAGNIFTMTVTNPQLTGTNAVVRVANKITGSDPFRFSLTGLRPGVKYYAHVMAYNEDGFGSATSPLASAMTCTQPPAPQSVTASVVDGTTLQVDWSASAMNGESCSVDKYKVEWYRAEGTQEQQTITTSAGKGLPEIQRLVNFADSQSLGGYFKLSFRGEVTENIRWDAPATGVNSVKERLERLSTIGTVDVSKQESTRVVSGFLVTSAGTTVTTSVAYGNLLAPNDKIWIAGNQRSIRTVPTATTFTIDTALDVTVPIPVFKSAFGYEWKITFLAGHVGPQELMQVFPSDSWAGTNPGILVEFIQKGLQPISGAFRVTFASGGLSDTTPSLAHNVSAADLQTALESLVTIGAVGVSRSTNGYGFNWVVTFLSEFKNDISLLSVDGTELQGPGARILAAPTLAGVQPPFYCERNEIVGVAAEVGVPSQLRYVIPGLKTGQKYGIRVRAHNKEGYGYAASISPTFQIPRSTPSAPSGVELLALSSRLLKVRWRNPASNGGTVITSYGVQWDTSADFTNPARGDLQVAPTDVAPFYFNIPVTSATKYFVRVFAVNEQGAGDFGVPSPSSITPSDRTPGRPEAATATVLSSYAILVEWKVSSTEKSYFGGDGGLPITQYMIEWDRSAAFDSPPAFGLVDGTKRSYIIGGDDAFTGVRSDMLIAGLTYSIRVTAFNAKGAGAPQPTTPASVTVADQPPSAPQNLKLSVISADSLKADWTNPLYDGGSSLKSYQIEWDDQEDFSSEQSSSATIPIIREMQSITLQNDVVNEEQFVDATVKVTNEEQVVRTTFNGVDEVQVIKTTNLAVVDEVQFVKTSATDRNEVQELRLDGDDVDEIQAIRTTVPEALEVQTLQVGVTRVNEVQTISLTLPGAFADPLHTIAGTIFFSFDSSICTHCVKKMYQRTGNLITSLQTTPGGESIVETALKGLANIDAVTVTRTQNTVGPDLTYVYSITFTGLYVAGNVPSLGIDAAVTVSGVSVSGLPTLATQLTVGSELAYSAAALFTVTYTCESYSDPNAITTFSTACTPAANAVICATCVTGFDGTTFTISQDLGAVAYVATGAKLIAGVCSFEAGTVTPTTGVSTTITVAANDVGSYCSKFSGQTLALYKAPQIARDIPFKTTATTISTGSVVEGLLTGAIDSVTVARSELVTATFVGSLYTVTIRKRSGTVPLLKCVATTPAACTVARTVVGSMITGTFQIGLISQADETSVSPTPQYTGDIPWDASEALMKSSLEAVVTPSLKQVFGTVSVKRTVYAPTGNKWSGGFTWQITFTNATHPLNPFANSRDGNQVMGTMMLKFKDVASSLPCQVGVQTSLATLDAQVQDAVLESFIRTNLKIPSIQIMRSAATQARGFTWTITFSDPTTAGDVGLLQIVSSTLTGQNVRTGVYETTKGNQLGGTFQLSFNGETTAPIPFAADASDMETELNKLGTIQPSSVIVSRGPPTSDQVMGYTWYITFHSSVWADPTSDHSKGITGNWKSSSPAKWGDVWESGYSKAWGRHVGRPPLITCITDGLTTSASDGSQSCVANEATKGVGPIRGSFAVSLDTTVASAVHMAVNSAVPSGAIAHNAWATKEESGNTGTSVEEILESMANVGDVAVSRGNVDTTNGCYEWTVTFLRDASDATHPCEQLEESAGSQLCNAPGNVPQMGTVGTLLTGSTSAAAVTTVRDGTILRGDFTDFRVEGDDGVAQTNTVTVTCPNTGPCTVTSLTLEAGGNLELLPQDRFTVGTFTNCIFQVASVVAQTINVASTTCVGMNTGANTHLGISMLLPWNADENLVERVLEAATSDTGRKVRVDRTVHGKYGEMSWHVRFISNPGFTPLGAGKLPGITTAFAAEAGSSNYDVTVTQVTPGSDGLSGSFLLDFKSSSFGPREISFDEDPDRLQRKLNEMDTIGHVTVKRFKYPSTTTGCDDATCSGGWDDQPVQNQGTRGGYRWRIRFMQATGDYNGYTFPPGSGNVASLSVSRSSTLLGTGVSVDVYTNVPGSSPTTGTFSLNTTENQTPALPYSASAEAIQLGIEAMDLFGDVDVTQGYLVTQKIPGATATLDQDGVTATITGIDDIRQFIAPTDIIRFGSSSANNLLGTNGDAPFTGVTETSKVNVAPQSPIVTAANPPSTSMLFPGQQLRIDGLVYKVQRTGHEVQTITTSVPVGSWLASQDVDYYALKFTRAGTTYGPSICFAVNTPAATLQAKIQLMLQTQAPDVLVSRSGPVSDGTTKGYMYSVYFNGDSVTGDVAKLQTKTTGCTGFTGAAVSVGVVTHGGKLPHQRIMLATDYEDVQDSTGYFTITFNNVDSGCIKWGAPASDVESALENTLNTGNVIVTRSGNGTSQTEVQRIRMTANTEFTGTNGVFQVQLTLNGQTFATSCLPYGILAEDLEAALNGLTNVGVANNVDHINVTRTGDGQEALGYGYEYLINFQGPISGGFSVVLGDVPQLQIGNVGTGACASGAVTGIYPAMMVETVRQGYSGYTYDIFFLGYKTTPVVTLVTLKNGDIDNVCGWATSGGSARKVSAELVEIGGSSEVQTLTIVDTTVTGAYKITCGGQSSSCLRFTATPTQVAAALIALTSGTTGDVLVSGDSDFLQYPKGYIYRITFVGDLVTGNLPLIGVVQSSDTACANAVATSNLVVSGVADGGALTGDFALTSVYDGENPNTPHVAYGVSQQFSVMDEQFEIQQLIISNPNNNIASNAKYKLTLLGTDTNPIPWDASESALQTELIRTVQAALGITVNVGASDIIVTRRTNADTAPHGFVYMIYFSGSTVAGSVGTIPVVTATAPDIGATNVLISRIRNGVGGISALTASSIPLALPGDSTTASPYLSSAGQQQLDVYKVNGFLWTIKFKSSLGNIPRLGKQTSALSGGTMTILDDFVQGSASNSYVITNLLAGINYYARVAAWTDIGVGASTPSSSAIPSSAATGVQNLASGYALYQREVQEVRLAATHVTEIQEITTQASSIPEVQTLQTSVLPASCPGGSCIRGSLAFRVPTVQTVRIWATAPITQGSYTLFFQRNVASGAGTFTLLGTKTAAIPYNSDAAAVTTALTSVANPAVTTADIIVTRDGDGTVDYQYGFTFRITFVGNNVAGETLPIVCGDNSMAGTVGVVGHCDVSMNTDTAMGTDTAVQQVVVKASKPLAVGSYTLHFTYAGAEKISDCIPFDASADAMDAALEAMSNIDSVFVTREDYADDTTKGFLYKIFFHGNGVYGDTPLLEWKNTVCTAFQTQEKNVLTAVGVNGQVAISMLDYGGYNGDNTFVDAAAATADELTADLNRLPVFGNVLVSQSLADEQGGYIWTVAFDDSEGNLPQFICAVDSTFAAVTNAACTTDTLTDGNVLSGSFLIESSSPIPFNADAATIKSTLKAMAWVGTVQVKRSGPTPQLGYTWAITFQNYEGDAPTLRVTSSLVGTGSQISVKEVRKGNALRGTFTLAYASSVTDLIAYDASAMAATVNPDGSSLQEKLEALDVVGRVSVQRSGPDKEGGYSWVVTFLDNVLNSGDLPLLQGNASSLTGEGAVVFTREVTKGSNAVGDQLWLSFDPPATDNGSPITKYQVRWDTSAKFTANPADVFITDADVLYRTQRITTGAPSLAWSNNMIQPTVPEIQTLKIITAGTFTLTFRGVATATLTAGATAQTVGITSIASLEAALEALASVGSVDISSAATALAVNAEFLITFTAQPGALPLLAPSHLTVASVVETQAGTTNFRKEVVVFSCQATAGQVRFTYNGVNADSLSVSSDPAQTLLCSAANPKDVTIVFDRVYGDISLTIAKKVAAGADAVITRNTDASIDGVYNDNPALTMSGTFQVGYQGQYTRPLNAESSADQLRYALEDLDSIQTVGVSRQLSYQPLPGKVDVTEGEIFVTCSAGEACGFYSAAYGLPGYSIRIGGDWYTVRTDVVSPGLSSTRLYLGDLNGREVGYLGLTQTGVTVHEWSKGYVWTVDMLSVASPLGYIRAKAPRLVPEDASVEISGSRCDKCYYLPTQTSKKLTMGQKYYIEDYAYNDNGKGDVPVGGPTTVQVFPNHGCANFNGQTYSLYYYTYPPAILSGSSIQGSPPFRYVISGLTAAKTYYVRVAAVNSVPVQQVALSGEPPDNRQWSYYLSATTADRVPDPPLTVYLNPYSATILELQIQPSTRDGQGTNGAGITGFWIDVDTVSTFDSATKTAPVEVLSPSALIPELYTGGSRIYYLTGLTTGTRYYAQVKLINVIGYSRATIAPAPQIPTKHPSGPVNVKVSTLTVSSTPITSATVSWQVPPDNSGLSPTGYKVEWWRSDSRPEIQTVELKWTTQPTAAPFSLSFGGLTTPDLPMDISAANLRFALMSLASATSIPIGHITVTRSAVNIVQGYQWTVTFDNVNVNAGNQPLLQFYQDPTAITGGAGVVGRTFEVQSGIAPPAGNVFPGKQEVQVLVTYHATTTVGGYFRLSYKGSAWTNFLPATVSAANLKLALEALPTIGVVTVNAETMLLSGAAWSIGRVWTITFESNVGNLAPLIVDTSRITPTTAYVLIKDGENAVGTTGLLCLPDGTTGCPGSWPAGLKNLMQQAAPLKTIAQLATPGEAAVEPDARTILPSSGGSQEPEGLRRSHTFIACSSDATATGSRTSC</sequence>
<gene>
    <name evidence="3" type="ORF">PHYSODRAFT_313530</name>
</gene>
<dbReference type="PANTHER" id="PTHR13817">
    <property type="entry name" value="TITIN"/>
    <property type="match status" value="1"/>
</dbReference>
<dbReference type="Proteomes" id="UP000002640">
    <property type="component" value="Unassembled WGS sequence"/>
</dbReference>
<keyword evidence="4" id="KW-1185">Reference proteome</keyword>
<dbReference type="PANTHER" id="PTHR13817:SF73">
    <property type="entry name" value="FIBRONECTIN TYPE-III DOMAIN-CONTAINING PROTEIN"/>
    <property type="match status" value="1"/>
</dbReference>
<evidence type="ECO:0000259" key="2">
    <source>
        <dbReference type="PROSITE" id="PS50853"/>
    </source>
</evidence>
<dbReference type="SUPFAM" id="SSF49265">
    <property type="entry name" value="Fibronectin type III"/>
    <property type="match status" value="7"/>
</dbReference>
<dbReference type="STRING" id="1094619.G4ZB21"/>
<reference evidence="3 4" key="1">
    <citation type="journal article" date="2006" name="Science">
        <title>Phytophthora genome sequences uncover evolutionary origins and mechanisms of pathogenesis.</title>
        <authorList>
            <person name="Tyler B.M."/>
            <person name="Tripathy S."/>
            <person name="Zhang X."/>
            <person name="Dehal P."/>
            <person name="Jiang R.H."/>
            <person name="Aerts A."/>
            <person name="Arredondo F.D."/>
            <person name="Baxter L."/>
            <person name="Bensasson D."/>
            <person name="Beynon J.L."/>
            <person name="Chapman J."/>
            <person name="Damasceno C.M."/>
            <person name="Dorrance A.E."/>
            <person name="Dou D."/>
            <person name="Dickerman A.W."/>
            <person name="Dubchak I.L."/>
            <person name="Garbelotto M."/>
            <person name="Gijzen M."/>
            <person name="Gordon S.G."/>
            <person name="Govers F."/>
            <person name="Grunwald N.J."/>
            <person name="Huang W."/>
            <person name="Ivors K.L."/>
            <person name="Jones R.W."/>
            <person name="Kamoun S."/>
            <person name="Krampis K."/>
            <person name="Lamour K.H."/>
            <person name="Lee M.K."/>
            <person name="McDonald W.H."/>
            <person name="Medina M."/>
            <person name="Meijer H.J."/>
            <person name="Nordberg E.K."/>
            <person name="Maclean D.J."/>
            <person name="Ospina-Giraldo M.D."/>
            <person name="Morris P.F."/>
            <person name="Phuntumart V."/>
            <person name="Putnam N.H."/>
            <person name="Rash S."/>
            <person name="Rose J.K."/>
            <person name="Sakihama Y."/>
            <person name="Salamov A.A."/>
            <person name="Savidor A."/>
            <person name="Scheuring C.F."/>
            <person name="Smith B.M."/>
            <person name="Sobral B.W."/>
            <person name="Terry A."/>
            <person name="Torto-Alalibo T.A."/>
            <person name="Win J."/>
            <person name="Xu Z."/>
            <person name="Zhang H."/>
            <person name="Grigoriev I.V."/>
            <person name="Rokhsar D.S."/>
            <person name="Boore J.L."/>
        </authorList>
    </citation>
    <scope>NUCLEOTIDE SEQUENCE [LARGE SCALE GENOMIC DNA]</scope>
    <source>
        <strain evidence="3 4">P6497</strain>
    </source>
</reference>
<feature type="domain" description="Fibronectin type-III" evidence="2">
    <location>
        <begin position="2584"/>
        <end position="2690"/>
    </location>
</feature>
<dbReference type="PROSITE" id="PS50853">
    <property type="entry name" value="FN3"/>
    <property type="match status" value="4"/>
</dbReference>
<dbReference type="InterPro" id="IPR013783">
    <property type="entry name" value="Ig-like_fold"/>
</dbReference>
<dbReference type="GeneID" id="20643621"/>
<dbReference type="SMART" id="SM00060">
    <property type="entry name" value="FN3"/>
    <property type="match status" value="10"/>
</dbReference>
<organism evidence="3 4">
    <name type="scientific">Phytophthora sojae (strain P6497)</name>
    <name type="common">Soybean stem and root rot agent</name>
    <name type="synonym">Phytophthora megasperma f. sp. glycines</name>
    <dbReference type="NCBI Taxonomy" id="1094619"/>
    <lineage>
        <taxon>Eukaryota</taxon>
        <taxon>Sar</taxon>
        <taxon>Stramenopiles</taxon>
        <taxon>Oomycota</taxon>
        <taxon>Peronosporomycetes</taxon>
        <taxon>Peronosporales</taxon>
        <taxon>Peronosporaceae</taxon>
        <taxon>Phytophthora</taxon>
    </lineage>
</organism>
<accession>G4ZB21</accession>
<feature type="domain" description="Fibronectin type-III" evidence="2">
    <location>
        <begin position="2361"/>
        <end position="2460"/>
    </location>
</feature>
<evidence type="ECO:0000313" key="4">
    <source>
        <dbReference type="Proteomes" id="UP000002640"/>
    </source>
</evidence>